<reference evidence="2 3" key="1">
    <citation type="journal article" date="2017" name="Water Res.">
        <title>Discovery and metagenomic analysis of an anammox bacterial enrichment related to Candidatus "Brocadia caroliniensis" in a full-scale glycerol-fed nitritation-denitritation separate centrate treatment process.</title>
        <authorList>
            <person name="Park H."/>
            <person name="Brotto A.C."/>
            <person name="van Loosdrecht M.C."/>
            <person name="Chandran K."/>
        </authorList>
    </citation>
    <scope>NUCLEOTIDE SEQUENCE [LARGE SCALE GENOMIC DNA]</scope>
    <source>
        <strain evidence="2">26THWARD</strain>
    </source>
</reference>
<dbReference type="PANTHER" id="PTHR39165">
    <property type="entry name" value="IG HYPOTHETICAL 17883"/>
    <property type="match status" value="1"/>
</dbReference>
<evidence type="ECO:0000313" key="2">
    <source>
        <dbReference type="EMBL" id="OOP56740.1"/>
    </source>
</evidence>
<keyword evidence="1" id="KW-0472">Membrane</keyword>
<comment type="caution">
    <text evidence="2">The sequence shown here is derived from an EMBL/GenBank/DDBJ whole genome shotgun (WGS) entry which is preliminary data.</text>
</comment>
<dbReference type="AlphaFoldDB" id="A0A1V4AUE5"/>
<sequence>MENLGNVYGAKKFGATRWGIIGSLVGTGAGFFVGGPVGLILGPIVGTIVFEMIGGKSYQGALKSGLGNFVGFLGGSMLKLIIGLVMISLFVWRVFFG</sequence>
<proteinExistence type="predicted"/>
<dbReference type="EMBL" id="AYTS01000061">
    <property type="protein sequence ID" value="OOP56740.1"/>
    <property type="molecule type" value="Genomic_DNA"/>
</dbReference>
<feature type="transmembrane region" description="Helical" evidence="1">
    <location>
        <begin position="20"/>
        <end position="50"/>
    </location>
</feature>
<evidence type="ECO:0000313" key="3">
    <source>
        <dbReference type="Proteomes" id="UP000189681"/>
    </source>
</evidence>
<evidence type="ECO:0000256" key="1">
    <source>
        <dbReference type="SAM" id="Phobius"/>
    </source>
</evidence>
<keyword evidence="1" id="KW-1133">Transmembrane helix</keyword>
<protein>
    <recommendedName>
        <fullName evidence="4">DUF456 domain-containing protein</fullName>
    </recommendedName>
</protein>
<feature type="transmembrane region" description="Helical" evidence="1">
    <location>
        <begin position="70"/>
        <end position="95"/>
    </location>
</feature>
<organism evidence="2 3">
    <name type="scientific">Candidatus Brocadia carolinensis</name>
    <dbReference type="NCBI Taxonomy" id="1004156"/>
    <lineage>
        <taxon>Bacteria</taxon>
        <taxon>Pseudomonadati</taxon>
        <taxon>Planctomycetota</taxon>
        <taxon>Candidatus Brocadiia</taxon>
        <taxon>Candidatus Brocadiales</taxon>
        <taxon>Candidatus Brocadiaceae</taxon>
        <taxon>Candidatus Brocadia</taxon>
    </lineage>
</organism>
<evidence type="ECO:0008006" key="4">
    <source>
        <dbReference type="Google" id="ProtNLM"/>
    </source>
</evidence>
<dbReference type="PANTHER" id="PTHR39165:SF1">
    <property type="entry name" value="DUF456 DOMAIN-CONTAINING PROTEIN"/>
    <property type="match status" value="1"/>
</dbReference>
<dbReference type="InterPro" id="IPR007403">
    <property type="entry name" value="DUF456"/>
</dbReference>
<gene>
    <name evidence="2" type="ORF">AYP45_06900</name>
</gene>
<dbReference type="Pfam" id="PF04306">
    <property type="entry name" value="DUF456"/>
    <property type="match status" value="1"/>
</dbReference>
<dbReference type="Proteomes" id="UP000189681">
    <property type="component" value="Unassembled WGS sequence"/>
</dbReference>
<accession>A0A1V4AUE5</accession>
<name>A0A1V4AUE5_9BACT</name>
<keyword evidence="1" id="KW-0812">Transmembrane</keyword>
<dbReference type="STRING" id="1004156.AYP45_06900"/>